<evidence type="ECO:0000256" key="3">
    <source>
        <dbReference type="ARBA" id="ARBA00022777"/>
    </source>
</evidence>
<organism evidence="7 8">
    <name type="scientific">Streptomyces oryzae</name>
    <dbReference type="NCBI Taxonomy" id="1434886"/>
    <lineage>
        <taxon>Bacteria</taxon>
        <taxon>Bacillati</taxon>
        <taxon>Actinomycetota</taxon>
        <taxon>Actinomycetes</taxon>
        <taxon>Kitasatosporales</taxon>
        <taxon>Streptomycetaceae</taxon>
        <taxon>Streptomyces</taxon>
    </lineage>
</organism>
<name>A0ABS3X444_9ACTN</name>
<dbReference type="Proteomes" id="UP001519064">
    <property type="component" value="Unassembled WGS sequence"/>
</dbReference>
<proteinExistence type="predicted"/>
<reference evidence="7 8" key="1">
    <citation type="submission" date="2020-11" db="EMBL/GenBank/DDBJ databases">
        <title>Streptomyces spirodelae sp. nov., isolated from duckweed.</title>
        <authorList>
            <person name="Saimee Y."/>
            <person name="Duangmal K."/>
        </authorList>
    </citation>
    <scope>NUCLEOTIDE SEQUENCE [LARGE SCALE GENOMIC DNA]</scope>
    <source>
        <strain evidence="7 8">S16-07</strain>
    </source>
</reference>
<evidence type="ECO:0000313" key="7">
    <source>
        <dbReference type="EMBL" id="MBO8190153.1"/>
    </source>
</evidence>
<dbReference type="NCBIfam" id="NF011049">
    <property type="entry name" value="PRK14479.1"/>
    <property type="match status" value="1"/>
</dbReference>
<dbReference type="PANTHER" id="PTHR28629:SF4">
    <property type="entry name" value="TRIOKINASE_FMN CYCLASE"/>
    <property type="match status" value="1"/>
</dbReference>
<dbReference type="SUPFAM" id="SSF101473">
    <property type="entry name" value="DhaL-like"/>
    <property type="match status" value="1"/>
</dbReference>
<dbReference type="GO" id="GO:0016301">
    <property type="term" value="F:kinase activity"/>
    <property type="evidence" value="ECO:0007669"/>
    <property type="project" value="UniProtKB-KW"/>
</dbReference>
<keyword evidence="3 7" id="KW-0418">Kinase</keyword>
<protein>
    <submittedName>
        <fullName evidence="7">Dihydroxyacetone kinase subunit DhaK</fullName>
    </submittedName>
</protein>
<dbReference type="PANTHER" id="PTHR28629">
    <property type="entry name" value="TRIOKINASE/FMN CYCLASE"/>
    <property type="match status" value="1"/>
</dbReference>
<evidence type="ECO:0000259" key="6">
    <source>
        <dbReference type="PROSITE" id="PS51481"/>
    </source>
</evidence>
<dbReference type="Gene3D" id="3.40.50.10440">
    <property type="entry name" value="Dihydroxyacetone kinase, domain 1"/>
    <property type="match status" value="1"/>
</dbReference>
<dbReference type="PROSITE" id="PS51480">
    <property type="entry name" value="DHAL"/>
    <property type="match status" value="1"/>
</dbReference>
<dbReference type="Pfam" id="PF02733">
    <property type="entry name" value="Dak1"/>
    <property type="match status" value="1"/>
</dbReference>
<dbReference type="InterPro" id="IPR036117">
    <property type="entry name" value="DhaL_dom_sf"/>
</dbReference>
<feature type="domain" description="DhaL" evidence="5">
    <location>
        <begin position="358"/>
        <end position="552"/>
    </location>
</feature>
<keyword evidence="2" id="KW-0547">Nucleotide-binding</keyword>
<keyword evidence="1" id="KW-0808">Transferase</keyword>
<evidence type="ECO:0000256" key="1">
    <source>
        <dbReference type="ARBA" id="ARBA00022679"/>
    </source>
</evidence>
<dbReference type="SUPFAM" id="SSF82549">
    <property type="entry name" value="DAK1/DegV-like"/>
    <property type="match status" value="1"/>
</dbReference>
<dbReference type="Pfam" id="PF02734">
    <property type="entry name" value="Dak2"/>
    <property type="match status" value="1"/>
</dbReference>
<dbReference type="InterPro" id="IPR004006">
    <property type="entry name" value="DhaK_dom"/>
</dbReference>
<comment type="caution">
    <text evidence="7">The sequence shown here is derived from an EMBL/GenBank/DDBJ whole genome shotgun (WGS) entry which is preliminary data.</text>
</comment>
<evidence type="ECO:0000259" key="5">
    <source>
        <dbReference type="PROSITE" id="PS51480"/>
    </source>
</evidence>
<evidence type="ECO:0000256" key="4">
    <source>
        <dbReference type="ARBA" id="ARBA00022840"/>
    </source>
</evidence>
<sequence length="571" mass="58145">MTYFLPPTDTVAGAARGLALAHPGLIEVHRDPLYLRARSSSPDRTVALVSGGGSGHEPLHTGLLGPGGLDAVCPGEIFASPHNRQIYEAGSAAAKSNGVLFIVKNYTGDVINFQIAAERLRHDGIPVATVLVDEDLATDNKDTATGRRGTAATVIVEKLLGAFADQGAKLEELATLGAAIVAHSRSLAVAARAQTSPATAEPAFPLKPGTLEYGVGIHGERGTGTIEHRPVDALVEQMTDDLLAALPGGQDQVLAVVNGLGATTGLELHAIGSLLHEALTARGVQPLAIVPGTFTAALDMAGFSLTLTRMKPEWAELWTAPTDTPLVLPSRTLTADTAASAVAGPAAAVQEPTGTPTPSSRAVLDGFAEVVSLVRDNLTALDQLVGDGDFGDNLLGGVRQAQTLTSTGTDGMTALAEAFLNDVGGTSGPLFGLFFQQLAAVSWPDDQAPDTRAVADAAAAGLAAIHRVGGAEIGDCTLVDALGPAVDALGSAAGNLADSPFTAAAEAAVKGALNTASLTPRRGRASYVGEHAIGVPDPGALGVALLFMVVSRVYEPDAATRLPAPQHLTAR</sequence>
<gene>
    <name evidence="7" type="ORF">ITI46_00240</name>
</gene>
<evidence type="ECO:0000256" key="2">
    <source>
        <dbReference type="ARBA" id="ARBA00022741"/>
    </source>
</evidence>
<dbReference type="InterPro" id="IPR004007">
    <property type="entry name" value="DhaL_dom"/>
</dbReference>
<dbReference type="EMBL" id="JADKMA010000001">
    <property type="protein sequence ID" value="MBO8190153.1"/>
    <property type="molecule type" value="Genomic_DNA"/>
</dbReference>
<dbReference type="SMART" id="SM01120">
    <property type="entry name" value="Dak2"/>
    <property type="match status" value="1"/>
</dbReference>
<dbReference type="Gene3D" id="1.25.40.340">
    <property type="match status" value="1"/>
</dbReference>
<dbReference type="InterPro" id="IPR050861">
    <property type="entry name" value="Dihydroxyacetone_Kinase"/>
</dbReference>
<dbReference type="PROSITE" id="PS51481">
    <property type="entry name" value="DHAK"/>
    <property type="match status" value="1"/>
</dbReference>
<evidence type="ECO:0000313" key="8">
    <source>
        <dbReference type="Proteomes" id="UP001519064"/>
    </source>
</evidence>
<keyword evidence="8" id="KW-1185">Reference proteome</keyword>
<accession>A0ABS3X444</accession>
<dbReference type="RefSeq" id="WP_209237033.1">
    <property type="nucleotide sequence ID" value="NZ_JADKMA010000001.1"/>
</dbReference>
<keyword evidence="4" id="KW-0067">ATP-binding</keyword>
<feature type="domain" description="DhaK" evidence="6">
    <location>
        <begin position="6"/>
        <end position="327"/>
    </location>
</feature>
<dbReference type="Gene3D" id="3.30.1180.20">
    <property type="entry name" value="Dihydroxyacetone kinase, domain 2"/>
    <property type="match status" value="1"/>
</dbReference>